<name>C4P4K4_ENTFL</name>
<dbReference type="RefSeq" id="WP_274843066.1">
    <property type="nucleotide sequence ID" value="NZ_JANEVZ010000001.1"/>
</dbReference>
<accession>C4P4K4</accession>
<dbReference type="EMBL" id="FJ872411">
    <property type="protein sequence ID" value="ACQ89887.1"/>
    <property type="molecule type" value="Genomic_DNA"/>
</dbReference>
<feature type="region of interest" description="Disordered" evidence="1">
    <location>
        <begin position="1"/>
        <end position="33"/>
    </location>
</feature>
<protein>
    <submittedName>
        <fullName evidence="2">VE27</fullName>
    </submittedName>
</protein>
<organism evidence="2">
    <name type="scientific">Enterococcus faecalis</name>
    <name type="common">Streptococcus faecalis</name>
    <dbReference type="NCBI Taxonomy" id="1351"/>
    <lineage>
        <taxon>Bacteria</taxon>
        <taxon>Bacillati</taxon>
        <taxon>Bacillota</taxon>
        <taxon>Bacilli</taxon>
        <taxon>Lactobacillales</taxon>
        <taxon>Enterococcaceae</taxon>
        <taxon>Enterococcus</taxon>
    </lineage>
</organism>
<sequence length="142" mass="15762">MLDNQPREIIGGSYLPDEKDAKKMSKAERKKAAEQEIDESKFTLSIYPEAVFEDGEATGDIYIRNEIGNAYPISVEIVDDSTGDIIYESGAIQPGYEVTEGQLNKKLAKGKYKCTANVSIYDPKTNKFKGQTAAEIEIEVEN</sequence>
<feature type="compositionally biased region" description="Basic and acidic residues" evidence="1">
    <location>
        <begin position="16"/>
        <end position="33"/>
    </location>
</feature>
<proteinExistence type="predicted"/>
<evidence type="ECO:0000256" key="1">
    <source>
        <dbReference type="SAM" id="MobiDB-lite"/>
    </source>
</evidence>
<dbReference type="AlphaFoldDB" id="C4P4K4"/>
<reference evidence="2" key="1">
    <citation type="journal article" date="2002" name="Antimicrob. Agents Chemother.">
        <title>Molecular characterization of the vanE gene cluster in vancomycin-resistant Enterococcus faecalis N00-410 isolated in Canada.</title>
        <authorList>
            <person name="Boyd D.A."/>
            <person name="Cabral T."/>
            <person name="Van Caeseele P."/>
            <person name="Wylie J."/>
            <person name="Mulvey M.R."/>
        </authorList>
    </citation>
    <scope>NUCLEOTIDE SEQUENCE</scope>
    <source>
        <strain evidence="2">N00-0410</strain>
    </source>
</reference>
<evidence type="ECO:0000313" key="2">
    <source>
        <dbReference type="EMBL" id="ACQ89887.1"/>
    </source>
</evidence>
<reference evidence="2" key="2">
    <citation type="submission" date="2009-03" db="EMBL/GenBank/DDBJ databases">
        <title>Acquired DNA containing D-alanine,D-serine operons in vancomycin resistant Enterococcus faecalis.</title>
        <authorList>
            <person name="Boyd D.A."/>
            <person name="Mulvey M.R."/>
        </authorList>
    </citation>
    <scope>NUCLEOTIDE SEQUENCE</scope>
    <source>
        <strain evidence="2">N00-0410</strain>
    </source>
</reference>